<keyword evidence="9" id="KW-0833">Ubl conjugation pathway</keyword>
<dbReference type="GO" id="GO:0005737">
    <property type="term" value="C:cytoplasm"/>
    <property type="evidence" value="ECO:0007669"/>
    <property type="project" value="UniProtKB-SubCell"/>
</dbReference>
<gene>
    <name evidence="17" type="primary">BABAM1</name>
    <name evidence="17" type="ORF">BG011_009794</name>
</gene>
<keyword evidence="13" id="KW-0131">Cell cycle</keyword>
<keyword evidence="7" id="KW-0227">DNA damage</keyword>
<evidence type="ECO:0000313" key="18">
    <source>
        <dbReference type="Proteomes" id="UP000726737"/>
    </source>
</evidence>
<dbReference type="GO" id="GO:0045739">
    <property type="term" value="P:positive regulation of DNA repair"/>
    <property type="evidence" value="ECO:0007669"/>
    <property type="project" value="InterPro"/>
</dbReference>
<evidence type="ECO:0000256" key="16">
    <source>
        <dbReference type="SAM" id="MobiDB-lite"/>
    </source>
</evidence>
<feature type="compositionally biased region" description="Basic and acidic residues" evidence="16">
    <location>
        <begin position="265"/>
        <end position="274"/>
    </location>
</feature>
<dbReference type="GO" id="GO:0051301">
    <property type="term" value="P:cell division"/>
    <property type="evidence" value="ECO:0007669"/>
    <property type="project" value="UniProtKB-KW"/>
</dbReference>
<comment type="subcellular location">
    <subcellularLocation>
        <location evidence="2">Cytoplasm</location>
    </subcellularLocation>
    <subcellularLocation>
        <location evidence="1">Nucleus</location>
    </subcellularLocation>
</comment>
<evidence type="ECO:0000256" key="2">
    <source>
        <dbReference type="ARBA" id="ARBA00004496"/>
    </source>
</evidence>
<keyword evidence="5" id="KW-0963">Cytoplasm</keyword>
<keyword evidence="10" id="KW-0156">Chromatin regulator</keyword>
<evidence type="ECO:0000256" key="8">
    <source>
        <dbReference type="ARBA" id="ARBA00022776"/>
    </source>
</evidence>
<evidence type="ECO:0000256" key="6">
    <source>
        <dbReference type="ARBA" id="ARBA00022618"/>
    </source>
</evidence>
<dbReference type="GO" id="GO:0016604">
    <property type="term" value="C:nuclear body"/>
    <property type="evidence" value="ECO:0007669"/>
    <property type="project" value="TreeGrafter"/>
</dbReference>
<dbReference type="SUPFAM" id="SSF53300">
    <property type="entry name" value="vWA-like"/>
    <property type="match status" value="1"/>
</dbReference>
<dbReference type="OrthoDB" id="547311at2759"/>
<sequence>MESPKSLGHSEAKMAPEHIRSPKEKIIFCIDLDHSMDEYFMTGEKLNDTRINRTKQLLKWFIEQKSSWNKDHEFAIVVLGEKAVWHMDFTSDTMLLTHAIDELYTMGRFRSFDTTSLFRAILQNVDLDEDDGSVIRAIMVYTRSDVLPTQPEDEILEVLHSSGRFYFDCVYIHNKNSEVQGSIKPQDIYDRLTDLESVQYPGYFYELARLMKKFTTSMSELLASPTIRPQQEKFSAVMDPPPSVTKHRQELKQQQQYQQQLQHQHQREQQREHSQPQSPPTPKRAEMNKVSDASHIFGSQSPVRSMSHTPPPRPSSIPPVFASPKDGHTSPMRGSKTELLPHSYGAKNGGSGNTGTGSAGSGSGTGMDDAILI</sequence>
<evidence type="ECO:0000313" key="17">
    <source>
        <dbReference type="EMBL" id="KAG0262754.1"/>
    </source>
</evidence>
<dbReference type="PANTHER" id="PTHR15660">
    <property type="entry name" value="BRISC AND BRCA1-A COMPLEX MEMBER 1"/>
    <property type="match status" value="1"/>
</dbReference>
<evidence type="ECO:0000256" key="11">
    <source>
        <dbReference type="ARBA" id="ARBA00023204"/>
    </source>
</evidence>
<evidence type="ECO:0000256" key="10">
    <source>
        <dbReference type="ARBA" id="ARBA00022853"/>
    </source>
</evidence>
<evidence type="ECO:0000256" key="7">
    <source>
        <dbReference type="ARBA" id="ARBA00022763"/>
    </source>
</evidence>
<evidence type="ECO:0000256" key="15">
    <source>
        <dbReference type="ARBA" id="ARBA00031038"/>
    </source>
</evidence>
<keyword evidence="18" id="KW-1185">Reference proteome</keyword>
<feature type="compositionally biased region" description="Low complexity" evidence="16">
    <location>
        <begin position="252"/>
        <end position="263"/>
    </location>
</feature>
<dbReference type="EMBL" id="JAAAJA010000090">
    <property type="protein sequence ID" value="KAG0262754.1"/>
    <property type="molecule type" value="Genomic_DNA"/>
</dbReference>
<comment type="similarity">
    <text evidence="3">Belongs to the BABAM1 family.</text>
</comment>
<dbReference type="PANTHER" id="PTHR15660:SF1">
    <property type="entry name" value="BRISC AND BRCA1-A COMPLEX MEMBER 1"/>
    <property type="match status" value="1"/>
</dbReference>
<comment type="caution">
    <text evidence="17">The sequence shown here is derived from an EMBL/GenBank/DDBJ whole genome shotgun (WGS) entry which is preliminary data.</text>
</comment>
<keyword evidence="11" id="KW-0234">DNA repair</keyword>
<dbReference type="InterPro" id="IPR026126">
    <property type="entry name" value="BABAM1"/>
</dbReference>
<dbReference type="InterPro" id="IPR036465">
    <property type="entry name" value="vWFA_dom_sf"/>
</dbReference>
<proteinExistence type="inferred from homology"/>
<evidence type="ECO:0000256" key="14">
    <source>
        <dbReference type="ARBA" id="ARBA00030984"/>
    </source>
</evidence>
<evidence type="ECO:0000256" key="5">
    <source>
        <dbReference type="ARBA" id="ARBA00022490"/>
    </source>
</evidence>
<dbReference type="GO" id="GO:0007095">
    <property type="term" value="P:mitotic G2 DNA damage checkpoint signaling"/>
    <property type="evidence" value="ECO:0007669"/>
    <property type="project" value="TreeGrafter"/>
</dbReference>
<organism evidence="17 18">
    <name type="scientific">Mortierella polycephala</name>
    <dbReference type="NCBI Taxonomy" id="41804"/>
    <lineage>
        <taxon>Eukaryota</taxon>
        <taxon>Fungi</taxon>
        <taxon>Fungi incertae sedis</taxon>
        <taxon>Mucoromycota</taxon>
        <taxon>Mortierellomycotina</taxon>
        <taxon>Mortierellomycetes</taxon>
        <taxon>Mortierellales</taxon>
        <taxon>Mortierellaceae</taxon>
        <taxon>Mortierella</taxon>
    </lineage>
</organism>
<evidence type="ECO:0000256" key="3">
    <source>
        <dbReference type="ARBA" id="ARBA00010809"/>
    </source>
</evidence>
<dbReference type="Gene3D" id="3.40.50.410">
    <property type="entry name" value="von Willebrand factor, type A domain"/>
    <property type="match status" value="1"/>
</dbReference>
<dbReference type="GO" id="GO:0070552">
    <property type="term" value="C:BRISC complex"/>
    <property type="evidence" value="ECO:0007669"/>
    <property type="project" value="InterPro"/>
</dbReference>
<keyword evidence="8" id="KW-0498">Mitosis</keyword>
<feature type="compositionally biased region" description="Gly residues" evidence="16">
    <location>
        <begin position="347"/>
        <end position="365"/>
    </location>
</feature>
<evidence type="ECO:0000256" key="12">
    <source>
        <dbReference type="ARBA" id="ARBA00023242"/>
    </source>
</evidence>
<dbReference type="AlphaFoldDB" id="A0A9P6U6K6"/>
<dbReference type="GO" id="GO:0006302">
    <property type="term" value="P:double-strand break repair"/>
    <property type="evidence" value="ECO:0007669"/>
    <property type="project" value="TreeGrafter"/>
</dbReference>
<evidence type="ECO:0000256" key="13">
    <source>
        <dbReference type="ARBA" id="ARBA00023306"/>
    </source>
</evidence>
<accession>A0A9P6U6K6</accession>
<feature type="region of interest" description="Disordered" evidence="16">
    <location>
        <begin position="231"/>
        <end position="373"/>
    </location>
</feature>
<keyword evidence="6" id="KW-0132">Cell division</keyword>
<dbReference type="CDD" id="cd21502">
    <property type="entry name" value="vWA_BABAM1"/>
    <property type="match status" value="1"/>
</dbReference>
<dbReference type="Proteomes" id="UP000726737">
    <property type="component" value="Unassembled WGS sequence"/>
</dbReference>
<name>A0A9P6U6K6_9FUNG</name>
<keyword evidence="12" id="KW-0539">Nucleus</keyword>
<protein>
    <recommendedName>
        <fullName evidence="4">BRISC and BRCA1-A complex member 1</fullName>
    </recommendedName>
    <alternativeName>
        <fullName evidence="14">Mediator of RAP80 interactions and targeting subunit of 40 kDa</fullName>
    </alternativeName>
    <alternativeName>
        <fullName evidence="15">New component of the BRCA1-A complex</fullName>
    </alternativeName>
</protein>
<evidence type="ECO:0000256" key="4">
    <source>
        <dbReference type="ARBA" id="ARBA00019437"/>
    </source>
</evidence>
<evidence type="ECO:0000256" key="1">
    <source>
        <dbReference type="ARBA" id="ARBA00004123"/>
    </source>
</evidence>
<reference evidence="17" key="1">
    <citation type="journal article" date="2020" name="Fungal Divers.">
        <title>Resolving the Mortierellaceae phylogeny through synthesis of multi-gene phylogenetics and phylogenomics.</title>
        <authorList>
            <person name="Vandepol N."/>
            <person name="Liber J."/>
            <person name="Desiro A."/>
            <person name="Na H."/>
            <person name="Kennedy M."/>
            <person name="Barry K."/>
            <person name="Grigoriev I.V."/>
            <person name="Miller A.N."/>
            <person name="O'Donnell K."/>
            <person name="Stajich J.E."/>
            <person name="Bonito G."/>
        </authorList>
    </citation>
    <scope>NUCLEOTIDE SEQUENCE</scope>
    <source>
        <strain evidence="17">KOD948</strain>
    </source>
</reference>
<evidence type="ECO:0000256" key="9">
    <source>
        <dbReference type="ARBA" id="ARBA00022786"/>
    </source>
</evidence>
<feature type="compositionally biased region" description="Polar residues" evidence="16">
    <location>
        <begin position="297"/>
        <end position="308"/>
    </location>
</feature>
<dbReference type="GO" id="GO:0006325">
    <property type="term" value="P:chromatin organization"/>
    <property type="evidence" value="ECO:0007669"/>
    <property type="project" value="UniProtKB-KW"/>
</dbReference>